<dbReference type="EMBL" id="CP000383">
    <property type="protein sequence ID" value="ABG60570.1"/>
    <property type="molecule type" value="Genomic_DNA"/>
</dbReference>
<keyword evidence="4" id="KW-1185">Reference proteome</keyword>
<evidence type="ECO:0000256" key="1">
    <source>
        <dbReference type="ARBA" id="ARBA00022801"/>
    </source>
</evidence>
<dbReference type="AlphaFoldDB" id="A0A6N4SVT6"/>
<dbReference type="KEGG" id="chu:CHU_3334"/>
<gene>
    <name evidence="3" type="ordered locus">CHU_3334</name>
</gene>
<proteinExistence type="predicted"/>
<evidence type="ECO:0000313" key="4">
    <source>
        <dbReference type="Proteomes" id="UP000001822"/>
    </source>
</evidence>
<dbReference type="PANTHER" id="PTHR46118:SF4">
    <property type="entry name" value="PROTEIN ABHD11"/>
    <property type="match status" value="1"/>
</dbReference>
<dbReference type="Gene3D" id="3.40.50.1820">
    <property type="entry name" value="alpha/beta hydrolase"/>
    <property type="match status" value="1"/>
</dbReference>
<evidence type="ECO:0000313" key="3">
    <source>
        <dbReference type="EMBL" id="ABG60570.1"/>
    </source>
</evidence>
<dbReference type="PANTHER" id="PTHR46118">
    <property type="entry name" value="PROTEIN ABHD11"/>
    <property type="match status" value="1"/>
</dbReference>
<dbReference type="OrthoDB" id="59888at2"/>
<keyword evidence="1" id="KW-0378">Hydrolase</keyword>
<evidence type="ECO:0000259" key="2">
    <source>
        <dbReference type="Pfam" id="PF12697"/>
    </source>
</evidence>
<dbReference type="SUPFAM" id="SSF53474">
    <property type="entry name" value="alpha/beta-Hydrolases"/>
    <property type="match status" value="1"/>
</dbReference>
<dbReference type="InterPro" id="IPR029058">
    <property type="entry name" value="AB_hydrolase_fold"/>
</dbReference>
<organism evidence="3 4">
    <name type="scientific">Cytophaga hutchinsonii (strain ATCC 33406 / DSM 1761 / CIP 103989 / NBRC 15051 / NCIMB 9469 / D465)</name>
    <dbReference type="NCBI Taxonomy" id="269798"/>
    <lineage>
        <taxon>Bacteria</taxon>
        <taxon>Pseudomonadati</taxon>
        <taxon>Bacteroidota</taxon>
        <taxon>Cytophagia</taxon>
        <taxon>Cytophagales</taxon>
        <taxon>Cytophagaceae</taxon>
        <taxon>Cytophaga</taxon>
    </lineage>
</organism>
<dbReference type="RefSeq" id="WP_011586678.1">
    <property type="nucleotide sequence ID" value="NC_008255.1"/>
</dbReference>
<dbReference type="GO" id="GO:0016787">
    <property type="term" value="F:hydrolase activity"/>
    <property type="evidence" value="ECO:0007669"/>
    <property type="project" value="UniProtKB-KW"/>
</dbReference>
<dbReference type="InterPro" id="IPR000073">
    <property type="entry name" value="AB_hydrolase_1"/>
</dbReference>
<dbReference type="PROSITE" id="PS51257">
    <property type="entry name" value="PROKAR_LIPOPROTEIN"/>
    <property type="match status" value="1"/>
</dbReference>
<sequence>MKNRYIILSILLFSVACRKFEPYPVFSKLALKKAFVDLGTHKLATFSVIRNSNYLVVFESGLGDDHTIWNSSNIALKAADTIDVVTYDRANRGQSGNGPVPRDVARLQSELGSVIDSFANGRKVVLIGHSLGGFMIRAWAVNNPTKVAGMLFIDPSHEKAGLDSAQNQQAEDYMYGKWSSYGTNFGAALESREWVEDNMYMATLGNLPDVPVIVLTAMKVDPPNKVEILKPWYDAHESLGTGVTDFTHVSIPNSGHMVMIDQPQILLNYIHVLLAKLH</sequence>
<reference evidence="3 4" key="1">
    <citation type="journal article" date="2007" name="Appl. Environ. Microbiol.">
        <title>Genome sequence of the cellulolytic gliding bacterium Cytophaga hutchinsonii.</title>
        <authorList>
            <person name="Xie G."/>
            <person name="Bruce D.C."/>
            <person name="Challacombe J.F."/>
            <person name="Chertkov O."/>
            <person name="Detter J.C."/>
            <person name="Gilna P."/>
            <person name="Han C.S."/>
            <person name="Lucas S."/>
            <person name="Misra M."/>
            <person name="Myers G.L."/>
            <person name="Richardson P."/>
            <person name="Tapia R."/>
            <person name="Thayer N."/>
            <person name="Thompson L.S."/>
            <person name="Brettin T.S."/>
            <person name="Henrissat B."/>
            <person name="Wilson D.B."/>
            <person name="McBride M.J."/>
        </authorList>
    </citation>
    <scope>NUCLEOTIDE SEQUENCE [LARGE SCALE GENOMIC DNA]</scope>
    <source>
        <strain evidence="4">ATCC 33406 / DSM 1761 / CIP 103989 / NBRC 15051 / NCIMB 9469 / D465</strain>
    </source>
</reference>
<accession>A0A6N4SVT6</accession>
<feature type="domain" description="AB hydrolase-1" evidence="2">
    <location>
        <begin position="56"/>
        <end position="264"/>
    </location>
</feature>
<dbReference type="Pfam" id="PF12697">
    <property type="entry name" value="Abhydrolase_6"/>
    <property type="match status" value="1"/>
</dbReference>
<name>A0A6N4SVT6_CYTH3</name>
<dbReference type="Proteomes" id="UP000001822">
    <property type="component" value="Chromosome"/>
</dbReference>
<protein>
    <recommendedName>
        <fullName evidence="2">AB hydrolase-1 domain-containing protein</fullName>
    </recommendedName>
</protein>